<dbReference type="CDD" id="cd03360">
    <property type="entry name" value="LbH_AT_putative"/>
    <property type="match status" value="1"/>
</dbReference>
<dbReference type="EC" id="2.3.1.-" evidence="3"/>
<dbReference type="PANTHER" id="PTHR43300">
    <property type="entry name" value="ACETYLTRANSFERASE"/>
    <property type="match status" value="1"/>
</dbReference>
<dbReference type="Pfam" id="PF00132">
    <property type="entry name" value="Hexapep"/>
    <property type="match status" value="1"/>
</dbReference>
<evidence type="ECO:0000256" key="1">
    <source>
        <dbReference type="ARBA" id="ARBA00007274"/>
    </source>
</evidence>
<dbReference type="RefSeq" id="WP_237158826.1">
    <property type="nucleotide sequence ID" value="NZ_CP020373.1"/>
</dbReference>
<keyword evidence="3" id="KW-0808">Transferase</keyword>
<dbReference type="SUPFAM" id="SSF51161">
    <property type="entry name" value="Trimeric LpxA-like enzymes"/>
    <property type="match status" value="1"/>
</dbReference>
<comment type="similarity">
    <text evidence="1">Belongs to the transferase hexapeptide repeat family.</text>
</comment>
<dbReference type="InterPro" id="IPR041561">
    <property type="entry name" value="PglD_N"/>
</dbReference>
<organism evidence="3 4">
    <name type="scientific">Shewanella khirikhana</name>
    <dbReference type="NCBI Taxonomy" id="1965282"/>
    <lineage>
        <taxon>Bacteria</taxon>
        <taxon>Pseudomonadati</taxon>
        <taxon>Pseudomonadota</taxon>
        <taxon>Gammaproteobacteria</taxon>
        <taxon>Alteromonadales</taxon>
        <taxon>Shewanellaceae</taxon>
        <taxon>Shewanella</taxon>
    </lineage>
</organism>
<keyword evidence="3" id="KW-0012">Acyltransferase</keyword>
<dbReference type="Pfam" id="PF17836">
    <property type="entry name" value="PglD_N"/>
    <property type="match status" value="1"/>
</dbReference>
<dbReference type="PANTHER" id="PTHR43300:SF7">
    <property type="entry name" value="UDP-N-ACETYLBACILLOSAMINE N-ACETYLTRANSFERASE"/>
    <property type="match status" value="1"/>
</dbReference>
<reference evidence="4" key="1">
    <citation type="submission" date="2017-03" db="EMBL/GenBank/DDBJ databases">
        <title>Full genome sequence of a non-lethal Shewanella isolate that potentiates virulence of Vibio parahaemolyticus causing acute hepatopancreatic necrosis disease (AHPND) in shrimp.</title>
        <authorList>
            <person name="Prachumwat A."/>
            <person name="Sritunyalucksana K."/>
        </authorList>
    </citation>
    <scope>NUCLEOTIDE SEQUENCE [LARGE SCALE GENOMIC DNA]</scope>
    <source>
        <strain evidence="4">TH2012</strain>
    </source>
</reference>
<name>A0ABM7DNS4_9GAMM</name>
<dbReference type="InterPro" id="IPR050179">
    <property type="entry name" value="Trans_hexapeptide_repeat"/>
</dbReference>
<keyword evidence="4" id="KW-1185">Reference proteome</keyword>
<dbReference type="Proteomes" id="UP000278437">
    <property type="component" value="Chromosome"/>
</dbReference>
<dbReference type="EMBL" id="CP020373">
    <property type="protein sequence ID" value="AZQ11112.1"/>
    <property type="molecule type" value="Genomic_DNA"/>
</dbReference>
<evidence type="ECO:0000259" key="2">
    <source>
        <dbReference type="Pfam" id="PF17836"/>
    </source>
</evidence>
<proteinExistence type="inferred from homology"/>
<dbReference type="InterPro" id="IPR011004">
    <property type="entry name" value="Trimer_LpxA-like_sf"/>
</dbReference>
<dbReference type="InterPro" id="IPR001451">
    <property type="entry name" value="Hexapep"/>
</dbReference>
<dbReference type="GO" id="GO:0016746">
    <property type="term" value="F:acyltransferase activity"/>
    <property type="evidence" value="ECO:0007669"/>
    <property type="project" value="UniProtKB-KW"/>
</dbReference>
<feature type="domain" description="PglD N-terminal" evidence="2">
    <location>
        <begin position="7"/>
        <end position="73"/>
    </location>
</feature>
<protein>
    <submittedName>
        <fullName evidence="3">Acetyltransferase EpsM</fullName>
        <ecNumber evidence="3">2.3.1.-</ecNumber>
    </submittedName>
</protein>
<accession>A0ABM7DNS4</accession>
<evidence type="ECO:0000313" key="3">
    <source>
        <dbReference type="EMBL" id="AZQ11112.1"/>
    </source>
</evidence>
<dbReference type="Gene3D" id="3.40.50.20">
    <property type="match status" value="1"/>
</dbReference>
<dbReference type="Gene3D" id="2.160.10.10">
    <property type="entry name" value="Hexapeptide repeat proteins"/>
    <property type="match status" value="1"/>
</dbReference>
<gene>
    <name evidence="3" type="primary">epsM_1</name>
    <name evidence="3" type="ORF">STH12_02024</name>
</gene>
<evidence type="ECO:0000313" key="4">
    <source>
        <dbReference type="Proteomes" id="UP000278437"/>
    </source>
</evidence>
<sequence length="212" mass="22480">MNKPLPIVLIGGGGHASVLADILIGQGREILAIICPDDISSKVVFAGIPHFTEDVDVERFNKTEVFLVNGIGSLPGSNLRFKVHMSFKRLGYTFMTVVSSNAIVSEFAVLAEGVQVMPGCIVNTNVTVGEATILNSGSIIEHDCKIGKHNHVAPGVVLSGSVITEDFVHIGTGAQVIQGIQIREHALVGAGATVTKNLESNKILYVAKPFLR</sequence>
<dbReference type="InterPro" id="IPR020019">
    <property type="entry name" value="AcTrfase_PglD-like"/>
</dbReference>
<dbReference type="NCBIfam" id="TIGR03570">
    <property type="entry name" value="NeuD_NnaD"/>
    <property type="match status" value="1"/>
</dbReference>